<dbReference type="CTD" id="51244"/>
<dbReference type="GO" id="GO:0005634">
    <property type="term" value="C:nucleus"/>
    <property type="evidence" value="ECO:0007669"/>
    <property type="project" value="TreeGrafter"/>
</dbReference>
<feature type="region of interest" description="Disordered" evidence="2">
    <location>
        <begin position="307"/>
        <end position="454"/>
    </location>
</feature>
<gene>
    <name evidence="5" type="primary">CCDC174</name>
</gene>
<dbReference type="AlphaFoldDB" id="A0AAJ7XCH4"/>
<accession>A0AAJ7XCH4</accession>
<name>A0AAJ7XCH4_PETMA</name>
<keyword evidence="1" id="KW-0175">Coiled coil</keyword>
<dbReference type="Pfam" id="PF25449">
    <property type="entry name" value="CCDC174_GRSR"/>
    <property type="match status" value="1"/>
</dbReference>
<dbReference type="PANTHER" id="PTHR15885">
    <property type="entry name" value="COILED-COIL DOMAIN-CONTAINING PROTEIN 174"/>
    <property type="match status" value="1"/>
</dbReference>
<dbReference type="InterPro" id="IPR025066">
    <property type="entry name" value="CCDC174-like"/>
</dbReference>
<feature type="region of interest" description="Disordered" evidence="2">
    <location>
        <begin position="33"/>
        <end position="82"/>
    </location>
</feature>
<keyword evidence="4" id="KW-1185">Reference proteome</keyword>
<dbReference type="Proteomes" id="UP001318040">
    <property type="component" value="Chromosome 48"/>
</dbReference>
<evidence type="ECO:0000313" key="5">
    <source>
        <dbReference type="RefSeq" id="XP_032828188.1"/>
    </source>
</evidence>
<dbReference type="InterPro" id="IPR057464">
    <property type="entry name" value="CCDC174_GRSR"/>
</dbReference>
<evidence type="ECO:0000259" key="3">
    <source>
        <dbReference type="Pfam" id="PF25449"/>
    </source>
</evidence>
<feature type="region of interest" description="Disordered" evidence="2">
    <location>
        <begin position="202"/>
        <end position="238"/>
    </location>
</feature>
<feature type="compositionally biased region" description="Basic and acidic residues" evidence="2">
    <location>
        <begin position="218"/>
        <end position="238"/>
    </location>
</feature>
<reference evidence="5" key="1">
    <citation type="submission" date="2025-08" db="UniProtKB">
        <authorList>
            <consortium name="RefSeq"/>
        </authorList>
    </citation>
    <scope>IDENTIFICATION</scope>
    <source>
        <tissue evidence="5">Sperm</tissue>
    </source>
</reference>
<feature type="compositionally biased region" description="Basic and acidic residues" evidence="2">
    <location>
        <begin position="362"/>
        <end position="384"/>
    </location>
</feature>
<dbReference type="KEGG" id="pmrn:116952704"/>
<dbReference type="RefSeq" id="XP_032828188.1">
    <property type="nucleotide sequence ID" value="XM_032972297.1"/>
</dbReference>
<organism evidence="4 5">
    <name type="scientific">Petromyzon marinus</name>
    <name type="common">Sea lamprey</name>
    <dbReference type="NCBI Taxonomy" id="7757"/>
    <lineage>
        <taxon>Eukaryota</taxon>
        <taxon>Metazoa</taxon>
        <taxon>Chordata</taxon>
        <taxon>Craniata</taxon>
        <taxon>Vertebrata</taxon>
        <taxon>Cyclostomata</taxon>
        <taxon>Hyperoartia</taxon>
        <taxon>Petromyzontiformes</taxon>
        <taxon>Petromyzontidae</taxon>
        <taxon>Petromyzon</taxon>
    </lineage>
</organism>
<feature type="compositionally biased region" description="Basic and acidic residues" evidence="2">
    <location>
        <begin position="64"/>
        <end position="82"/>
    </location>
</feature>
<protein>
    <submittedName>
        <fullName evidence="5">Coiled-coil domain-containing protein 174</fullName>
    </submittedName>
</protein>
<dbReference type="Pfam" id="PF13300">
    <property type="entry name" value="DUF4078"/>
    <property type="match status" value="1"/>
</dbReference>
<sequence>MDKKTKKIVFKVNASSLVDLKAELYRKQESFKQEKIHQEQGLPSQRLPIKKPGLWNKQNVGVAERSEKDQKEKTEEELTLDKAREKLEEKAKLYDQMEKGGLPGEEAEEMFLVDFTQKFLNKQKDAVVQRGLREQEEVVVGPDEGATRARHPNGLEEEEELAKDEDIPAPSNPSEEWVDFVDSLGRSRRCLRKDLRDLQEMDKKLAGSRGPVAGERTLLSEDMRKEMERERWEKEQEELRAQPIGPIHYEHLREHEVRDLGVGYFAFSKDELKRKRQMDTLDMLRDQTLDQRSKREKLKEKRQAVLEARLERVRQRKGKKPGTDGPEGETLDGEHVRAGSEPAEDVLQPGPSAGKVDVVVQVRRDTKKGEMPRVRDWDKGKDFMLQDWQKGHGSQQRLPRDRPAEFAPPTTYFSGNKAGTLPSSERLPRMATQGPRTSDSSQHTPAQPPTQLDEMLAFYKQSNK</sequence>
<dbReference type="GeneID" id="116952704"/>
<feature type="domain" description="CCDC174 alpha/beta GRSR" evidence="3">
    <location>
        <begin position="177"/>
        <end position="205"/>
    </location>
</feature>
<proteinExistence type="predicted"/>
<evidence type="ECO:0000313" key="4">
    <source>
        <dbReference type="Proteomes" id="UP001318040"/>
    </source>
</evidence>
<feature type="region of interest" description="Disordered" evidence="2">
    <location>
        <begin position="137"/>
        <end position="176"/>
    </location>
</feature>
<evidence type="ECO:0000256" key="1">
    <source>
        <dbReference type="ARBA" id="ARBA00023054"/>
    </source>
</evidence>
<dbReference type="PANTHER" id="PTHR15885:SF1">
    <property type="entry name" value="COILED-COIL DOMAIN-CONTAINING PROTEIN 174"/>
    <property type="match status" value="1"/>
</dbReference>
<feature type="compositionally biased region" description="Polar residues" evidence="2">
    <location>
        <begin position="434"/>
        <end position="445"/>
    </location>
</feature>
<evidence type="ECO:0000256" key="2">
    <source>
        <dbReference type="SAM" id="MobiDB-lite"/>
    </source>
</evidence>